<reference evidence="2" key="1">
    <citation type="journal article" date="2020" name="Nat. Commun.">
        <title>Genome sequence of the cluster root forming white lupin.</title>
        <authorList>
            <person name="Hufnagel B."/>
            <person name="Marques A."/>
            <person name="Soriano A."/>
            <person name="Marques L."/>
            <person name="Divol F."/>
            <person name="Doumas P."/>
            <person name="Sallet E."/>
            <person name="Mancinotti D."/>
            <person name="Carrere S."/>
            <person name="Marande W."/>
            <person name="Arribat S."/>
            <person name="Keller J."/>
            <person name="Huneau C."/>
            <person name="Blein T."/>
            <person name="Aime D."/>
            <person name="Laguerre M."/>
            <person name="Taylor J."/>
            <person name="Schubert V."/>
            <person name="Nelson M."/>
            <person name="Geu-Flores F."/>
            <person name="Crespi M."/>
            <person name="Gallardo-Guerrero K."/>
            <person name="Delaux P.-M."/>
            <person name="Salse J."/>
            <person name="Berges H."/>
            <person name="Guyot R."/>
            <person name="Gouzy J."/>
            <person name="Peret B."/>
        </authorList>
    </citation>
    <scope>NUCLEOTIDE SEQUENCE [LARGE SCALE GENOMIC DNA]</scope>
    <source>
        <strain evidence="2">cv. Amiga</strain>
    </source>
</reference>
<dbReference type="Proteomes" id="UP000447434">
    <property type="component" value="Chromosome 18"/>
</dbReference>
<dbReference type="EMBL" id="WOCE01000018">
    <property type="protein sequence ID" value="KAE9594079.1"/>
    <property type="molecule type" value="Genomic_DNA"/>
</dbReference>
<proteinExistence type="predicted"/>
<keyword evidence="2" id="KW-1185">Reference proteome</keyword>
<evidence type="ECO:0000313" key="2">
    <source>
        <dbReference type="Proteomes" id="UP000447434"/>
    </source>
</evidence>
<gene>
    <name evidence="1" type="ORF">Lalb_Chr18g0049951</name>
</gene>
<comment type="caution">
    <text evidence="1">The sequence shown here is derived from an EMBL/GenBank/DDBJ whole genome shotgun (WGS) entry which is preliminary data.</text>
</comment>
<evidence type="ECO:0000313" key="1">
    <source>
        <dbReference type="EMBL" id="KAE9594079.1"/>
    </source>
</evidence>
<dbReference type="AlphaFoldDB" id="A0A6A4P3A8"/>
<accession>A0A6A4P3A8</accession>
<sequence length="40" mass="4582">MKSTMDIDLFRSESSFWIYHDALLLPLNMSSVRSCTSISV</sequence>
<organism evidence="1 2">
    <name type="scientific">Lupinus albus</name>
    <name type="common">White lupine</name>
    <name type="synonym">Lupinus termis</name>
    <dbReference type="NCBI Taxonomy" id="3870"/>
    <lineage>
        <taxon>Eukaryota</taxon>
        <taxon>Viridiplantae</taxon>
        <taxon>Streptophyta</taxon>
        <taxon>Embryophyta</taxon>
        <taxon>Tracheophyta</taxon>
        <taxon>Spermatophyta</taxon>
        <taxon>Magnoliopsida</taxon>
        <taxon>eudicotyledons</taxon>
        <taxon>Gunneridae</taxon>
        <taxon>Pentapetalae</taxon>
        <taxon>rosids</taxon>
        <taxon>fabids</taxon>
        <taxon>Fabales</taxon>
        <taxon>Fabaceae</taxon>
        <taxon>Papilionoideae</taxon>
        <taxon>50 kb inversion clade</taxon>
        <taxon>genistoids sensu lato</taxon>
        <taxon>core genistoids</taxon>
        <taxon>Genisteae</taxon>
        <taxon>Lupinus</taxon>
    </lineage>
</organism>
<protein>
    <submittedName>
        <fullName evidence="1">Uncharacterized protein</fullName>
    </submittedName>
</protein>
<name>A0A6A4P3A8_LUPAL</name>